<accession>A0AAU9V8U7</accession>
<evidence type="ECO:0000313" key="3">
    <source>
        <dbReference type="Proteomes" id="UP001153954"/>
    </source>
</evidence>
<keyword evidence="3" id="KW-1185">Reference proteome</keyword>
<protein>
    <recommendedName>
        <fullName evidence="4">HTH CENPB-type domain-containing protein</fullName>
    </recommendedName>
</protein>
<gene>
    <name evidence="2" type="ORF">EEDITHA_LOCUS20649</name>
</gene>
<reference evidence="2" key="1">
    <citation type="submission" date="2022-03" db="EMBL/GenBank/DDBJ databases">
        <authorList>
            <person name="Tunstrom K."/>
        </authorList>
    </citation>
    <scope>NUCLEOTIDE SEQUENCE</scope>
</reference>
<dbReference type="AlphaFoldDB" id="A0AAU9V8U7"/>
<dbReference type="EMBL" id="CAKOGL010000029">
    <property type="protein sequence ID" value="CAH2106523.1"/>
    <property type="molecule type" value="Genomic_DNA"/>
</dbReference>
<evidence type="ECO:0000313" key="2">
    <source>
        <dbReference type="EMBL" id="CAH2106523.1"/>
    </source>
</evidence>
<evidence type="ECO:0008006" key="4">
    <source>
        <dbReference type="Google" id="ProtNLM"/>
    </source>
</evidence>
<organism evidence="2 3">
    <name type="scientific">Euphydryas editha</name>
    <name type="common">Edith's checkerspot</name>
    <dbReference type="NCBI Taxonomy" id="104508"/>
    <lineage>
        <taxon>Eukaryota</taxon>
        <taxon>Metazoa</taxon>
        <taxon>Ecdysozoa</taxon>
        <taxon>Arthropoda</taxon>
        <taxon>Hexapoda</taxon>
        <taxon>Insecta</taxon>
        <taxon>Pterygota</taxon>
        <taxon>Neoptera</taxon>
        <taxon>Endopterygota</taxon>
        <taxon>Lepidoptera</taxon>
        <taxon>Glossata</taxon>
        <taxon>Ditrysia</taxon>
        <taxon>Papilionoidea</taxon>
        <taxon>Nymphalidae</taxon>
        <taxon>Nymphalinae</taxon>
        <taxon>Euphydryas</taxon>
    </lineage>
</organism>
<proteinExistence type="predicted"/>
<name>A0AAU9V8U7_EUPED</name>
<feature type="region of interest" description="Disordered" evidence="1">
    <location>
        <begin position="1"/>
        <end position="31"/>
    </location>
</feature>
<dbReference type="Proteomes" id="UP001153954">
    <property type="component" value="Unassembled WGS sequence"/>
</dbReference>
<comment type="caution">
    <text evidence="2">The sequence shown here is derived from an EMBL/GenBank/DDBJ whole genome shotgun (WGS) entry which is preliminary data.</text>
</comment>
<evidence type="ECO:0000256" key="1">
    <source>
        <dbReference type="SAM" id="MobiDB-lite"/>
    </source>
</evidence>
<sequence length="154" mass="18146">MSEHAHLAPLNSPARPHSRPNRANGRSCRVQEKNRKNKIVKFSYYFLRHWKKGSSTAQLGRFRKVFNDEQEGDLRTYLYDMDSVFYGLTREDFKTLVFEYAKRNNVTYPPSWDKNKKAGDDWLAGFMRRNPQITLRTPDATSIGRVKDFNRPQV</sequence>